<dbReference type="GO" id="GO:0005794">
    <property type="term" value="C:Golgi apparatus"/>
    <property type="evidence" value="ECO:0007669"/>
    <property type="project" value="TreeGrafter"/>
</dbReference>
<accession>A0AAP0R5P8</accession>
<reference evidence="4 5" key="1">
    <citation type="journal article" date="2024" name="Plant J.">
        <title>Genome sequences and population genomics reveal climatic adaptation and genomic divergence between two closely related sweetgum species.</title>
        <authorList>
            <person name="Xu W.Q."/>
            <person name="Ren C.Q."/>
            <person name="Zhang X.Y."/>
            <person name="Comes H.P."/>
            <person name="Liu X.H."/>
            <person name="Li Y.G."/>
            <person name="Kettle C.J."/>
            <person name="Jalonen R."/>
            <person name="Gaisberger H."/>
            <person name="Ma Y.Z."/>
            <person name="Qiu Y.X."/>
        </authorList>
    </citation>
    <scope>NUCLEOTIDE SEQUENCE [LARGE SCALE GENOMIC DNA]</scope>
    <source>
        <strain evidence="4">Hangzhou</strain>
    </source>
</reference>
<dbReference type="GO" id="GO:0016413">
    <property type="term" value="F:O-acetyltransferase activity"/>
    <property type="evidence" value="ECO:0007669"/>
    <property type="project" value="InterPro"/>
</dbReference>
<organism evidence="4 5">
    <name type="scientific">Liquidambar formosana</name>
    <name type="common">Formosan gum</name>
    <dbReference type="NCBI Taxonomy" id="63359"/>
    <lineage>
        <taxon>Eukaryota</taxon>
        <taxon>Viridiplantae</taxon>
        <taxon>Streptophyta</taxon>
        <taxon>Embryophyta</taxon>
        <taxon>Tracheophyta</taxon>
        <taxon>Spermatophyta</taxon>
        <taxon>Magnoliopsida</taxon>
        <taxon>eudicotyledons</taxon>
        <taxon>Gunneridae</taxon>
        <taxon>Pentapetalae</taxon>
        <taxon>Saxifragales</taxon>
        <taxon>Altingiaceae</taxon>
        <taxon>Liquidambar</taxon>
    </lineage>
</organism>
<evidence type="ECO:0000256" key="1">
    <source>
        <dbReference type="ARBA" id="ARBA00007727"/>
    </source>
</evidence>
<dbReference type="Proteomes" id="UP001415857">
    <property type="component" value="Unassembled WGS sequence"/>
</dbReference>
<feature type="domain" description="Trichome birefringence-like C-terminal" evidence="3">
    <location>
        <begin position="73"/>
        <end position="117"/>
    </location>
</feature>
<comment type="similarity">
    <text evidence="1">Belongs to the PC-esterase family. TBL subfamily.</text>
</comment>
<dbReference type="EMBL" id="JBBPBK010000015">
    <property type="protein sequence ID" value="KAK9269128.1"/>
    <property type="molecule type" value="Genomic_DNA"/>
</dbReference>
<keyword evidence="5" id="KW-1185">Reference proteome</keyword>
<sequence>MANCPHHRVIRRTLEGKSSSKSQLNKKRVEGRRKFNTPDMLKRGFLVSTLPAKRRISREEKGKGIAVEPSTVFNGLDFLQRFSSKKVMFVGDSLSYNQWESLTCMLHTAVPNSKYTLIQDELLSIFSIPGTLNPHHHACKLHPTWYLNFQPNNCPE</sequence>
<evidence type="ECO:0000313" key="5">
    <source>
        <dbReference type="Proteomes" id="UP001415857"/>
    </source>
</evidence>
<proteinExistence type="inferred from homology"/>
<feature type="compositionally biased region" description="Basic residues" evidence="2">
    <location>
        <begin position="24"/>
        <end position="33"/>
    </location>
</feature>
<protein>
    <recommendedName>
        <fullName evidence="3">Trichome birefringence-like C-terminal domain-containing protein</fullName>
    </recommendedName>
</protein>
<gene>
    <name evidence="4" type="ORF">L1049_000897</name>
</gene>
<dbReference type="PANTHER" id="PTHR32285">
    <property type="entry name" value="PROTEIN TRICHOME BIREFRINGENCE-LIKE 9-RELATED"/>
    <property type="match status" value="1"/>
</dbReference>
<dbReference type="PANTHER" id="PTHR32285:SF42">
    <property type="entry name" value="PROTEIN TRICHOME BIREFRINGENCE-LIKE 37"/>
    <property type="match status" value="1"/>
</dbReference>
<evidence type="ECO:0000256" key="2">
    <source>
        <dbReference type="SAM" id="MobiDB-lite"/>
    </source>
</evidence>
<comment type="caution">
    <text evidence="4">The sequence shown here is derived from an EMBL/GenBank/DDBJ whole genome shotgun (WGS) entry which is preliminary data.</text>
</comment>
<feature type="region of interest" description="Disordered" evidence="2">
    <location>
        <begin position="14"/>
        <end position="33"/>
    </location>
</feature>
<name>A0AAP0R5P8_LIQFO</name>
<dbReference type="InterPro" id="IPR026057">
    <property type="entry name" value="TBL_C"/>
</dbReference>
<dbReference type="AlphaFoldDB" id="A0AAP0R5P8"/>
<dbReference type="InterPro" id="IPR029962">
    <property type="entry name" value="TBL"/>
</dbReference>
<dbReference type="Pfam" id="PF13839">
    <property type="entry name" value="PC-Esterase"/>
    <property type="match status" value="1"/>
</dbReference>
<evidence type="ECO:0000313" key="4">
    <source>
        <dbReference type="EMBL" id="KAK9269128.1"/>
    </source>
</evidence>
<evidence type="ECO:0000259" key="3">
    <source>
        <dbReference type="Pfam" id="PF13839"/>
    </source>
</evidence>